<organism evidence="2 3">
    <name type="scientific">Paramuricea clavata</name>
    <name type="common">Red gorgonian</name>
    <name type="synonym">Violescent sea-whip</name>
    <dbReference type="NCBI Taxonomy" id="317549"/>
    <lineage>
        <taxon>Eukaryota</taxon>
        <taxon>Metazoa</taxon>
        <taxon>Cnidaria</taxon>
        <taxon>Anthozoa</taxon>
        <taxon>Octocorallia</taxon>
        <taxon>Malacalcyonacea</taxon>
        <taxon>Plexauridae</taxon>
        <taxon>Paramuricea</taxon>
    </lineage>
</organism>
<dbReference type="EMBL" id="CACRXK020014413">
    <property type="protein sequence ID" value="CAB4026799.1"/>
    <property type="molecule type" value="Genomic_DNA"/>
</dbReference>
<dbReference type="PANTHER" id="PTHR34239:SF2">
    <property type="entry name" value="TRANSPOSABLE ELEMENT P TRANSPOSASE_THAP9 CONSERVED DOMAIN-CONTAINING PROTEIN"/>
    <property type="match status" value="1"/>
</dbReference>
<dbReference type="AlphaFoldDB" id="A0A7D9JD08"/>
<dbReference type="Proteomes" id="UP001152795">
    <property type="component" value="Unassembled WGS sequence"/>
</dbReference>
<feature type="compositionally biased region" description="Acidic residues" evidence="1">
    <location>
        <begin position="35"/>
        <end position="47"/>
    </location>
</feature>
<feature type="compositionally biased region" description="Basic and acidic residues" evidence="1">
    <location>
        <begin position="321"/>
        <end position="330"/>
    </location>
</feature>
<feature type="region of interest" description="Disordered" evidence="1">
    <location>
        <begin position="276"/>
        <end position="338"/>
    </location>
</feature>
<feature type="region of interest" description="Disordered" evidence="1">
    <location>
        <begin position="13"/>
        <end position="78"/>
    </location>
</feature>
<keyword evidence="3" id="KW-1185">Reference proteome</keyword>
<proteinExistence type="predicted"/>
<evidence type="ECO:0000313" key="2">
    <source>
        <dbReference type="EMBL" id="CAB4026799.1"/>
    </source>
</evidence>
<feature type="non-terminal residue" evidence="2">
    <location>
        <position position="338"/>
    </location>
</feature>
<evidence type="ECO:0000313" key="3">
    <source>
        <dbReference type="Proteomes" id="UP001152795"/>
    </source>
</evidence>
<dbReference type="OrthoDB" id="5987008at2759"/>
<sequence>MGKMADLFEILIAEKANKPLQGERPTGKKRTAAEREDDAAGGDESESETSSFRSRGKRQRREQSPDAISIHAGESEDDLAQLLGSSEKERENEPDTEAEHLLNDLAKRLSDDESTGPNISQKLADIALKRWGKQLNPEKLKSILEKYTRPENCPGMTCKKVNPEIWQLLGSKSKRTDIQLYNLQQSVLKATFAALQTTNMLMETPDRDNSQLLASLVDTVAILAHTHTNLSLVRKEQIKPALKQEYSAICSLEDQPNSKLLFGNDLAKNLKDAKEASSLSSSMKSYPPKQYNYSANKKPALKNKQDFWQGQRKNNQKKKPWRGDERRSDRTSQTNPKL</sequence>
<name>A0A7D9JD08_PARCT</name>
<gene>
    <name evidence="2" type="ORF">PACLA_8A005127</name>
</gene>
<reference evidence="2" key="1">
    <citation type="submission" date="2020-04" db="EMBL/GenBank/DDBJ databases">
        <authorList>
            <person name="Alioto T."/>
            <person name="Alioto T."/>
            <person name="Gomez Garrido J."/>
        </authorList>
    </citation>
    <scope>NUCLEOTIDE SEQUENCE</scope>
    <source>
        <strain evidence="2">A484AB</strain>
    </source>
</reference>
<protein>
    <submittedName>
        <fullName evidence="2">Uncharacterized protein</fullName>
    </submittedName>
</protein>
<evidence type="ECO:0000256" key="1">
    <source>
        <dbReference type="SAM" id="MobiDB-lite"/>
    </source>
</evidence>
<dbReference type="PANTHER" id="PTHR34239">
    <property type="entry name" value="APPLE DOMAIN-CONTAINING PROTEIN"/>
    <property type="match status" value="1"/>
</dbReference>
<accession>A0A7D9JD08</accession>
<comment type="caution">
    <text evidence="2">The sequence shown here is derived from an EMBL/GenBank/DDBJ whole genome shotgun (WGS) entry which is preliminary data.</text>
</comment>